<proteinExistence type="predicted"/>
<dbReference type="Proteomes" id="UP000504637">
    <property type="component" value="Unplaced"/>
</dbReference>
<gene>
    <name evidence="2" type="ORF">K489DRAFT_373052</name>
</gene>
<dbReference type="GeneID" id="54361190"/>
<dbReference type="RefSeq" id="XP_033456853.1">
    <property type="nucleotide sequence ID" value="XM_033603390.1"/>
</dbReference>
<organism evidence="2">
    <name type="scientific">Dissoconium aciculare CBS 342.82</name>
    <dbReference type="NCBI Taxonomy" id="1314786"/>
    <lineage>
        <taxon>Eukaryota</taxon>
        <taxon>Fungi</taxon>
        <taxon>Dikarya</taxon>
        <taxon>Ascomycota</taxon>
        <taxon>Pezizomycotina</taxon>
        <taxon>Dothideomycetes</taxon>
        <taxon>Dothideomycetidae</taxon>
        <taxon>Mycosphaerellales</taxon>
        <taxon>Dissoconiaceae</taxon>
        <taxon>Dissoconium</taxon>
    </lineage>
</organism>
<evidence type="ECO:0000313" key="1">
    <source>
        <dbReference type="Proteomes" id="UP000504637"/>
    </source>
</evidence>
<reference evidence="2" key="3">
    <citation type="submission" date="2025-08" db="UniProtKB">
        <authorList>
            <consortium name="RefSeq"/>
        </authorList>
    </citation>
    <scope>IDENTIFICATION</scope>
    <source>
        <strain evidence="2">CBS 342.82</strain>
    </source>
</reference>
<accession>A0A6J3LYV5</accession>
<name>A0A6J3LYV5_9PEZI</name>
<protein>
    <submittedName>
        <fullName evidence="2">Uncharacterized protein</fullName>
    </submittedName>
</protein>
<dbReference type="AlphaFoldDB" id="A0A6J3LYV5"/>
<keyword evidence="1" id="KW-1185">Reference proteome</keyword>
<evidence type="ECO:0000313" key="2">
    <source>
        <dbReference type="RefSeq" id="XP_033456853.1"/>
    </source>
</evidence>
<reference evidence="2" key="2">
    <citation type="submission" date="2020-04" db="EMBL/GenBank/DDBJ databases">
        <authorList>
            <consortium name="NCBI Genome Project"/>
        </authorList>
    </citation>
    <scope>NUCLEOTIDE SEQUENCE</scope>
    <source>
        <strain evidence="2">CBS 342.82</strain>
    </source>
</reference>
<sequence length="195" mass="21760">MSERKERPTCQREDERLCIAPGRLSERKSSTTQSDNIYVHIVPSLRAESAERCVCGWQRRQPWKLDKTEAKVTPLRQCCGLLGGGEYDCVMISIRCSDWLGQQACGRAEWAVQVGAIKAGRQSFLPKVLPSLCVWSEKRVPVRVHNECDSSRFFPTGVCSGSNHMAPVSSYAVFVVPMKIEKLSERWVISVAAGG</sequence>
<reference evidence="2" key="1">
    <citation type="submission" date="2020-01" db="EMBL/GenBank/DDBJ databases">
        <authorList>
            <consortium name="DOE Joint Genome Institute"/>
            <person name="Haridas S."/>
            <person name="Albert R."/>
            <person name="Binder M."/>
            <person name="Bloem J."/>
            <person name="Labutti K."/>
            <person name="Salamov A."/>
            <person name="Andreopoulos B."/>
            <person name="Baker S.E."/>
            <person name="Barry K."/>
            <person name="Bills G."/>
            <person name="Bluhm B.H."/>
            <person name="Cannon C."/>
            <person name="Castanera R."/>
            <person name="Culley D.E."/>
            <person name="Daum C."/>
            <person name="Ezra D."/>
            <person name="Gonzalez J.B."/>
            <person name="Henrissat B."/>
            <person name="Kuo A."/>
            <person name="Liang C."/>
            <person name="Lipzen A."/>
            <person name="Lutzoni F."/>
            <person name="Magnuson J."/>
            <person name="Mondo S."/>
            <person name="Nolan M."/>
            <person name="Ohm R."/>
            <person name="Pangilinan J."/>
            <person name="Park H.-J."/>
            <person name="Ramirez L."/>
            <person name="Alfaro M."/>
            <person name="Sun H."/>
            <person name="Tritt A."/>
            <person name="Yoshinaga Y."/>
            <person name="Zwiers L.-H."/>
            <person name="Turgeon B.G."/>
            <person name="Goodwin S.B."/>
            <person name="Spatafora J.W."/>
            <person name="Crous P.W."/>
            <person name="Grigoriev I.V."/>
        </authorList>
    </citation>
    <scope>NUCLEOTIDE SEQUENCE</scope>
    <source>
        <strain evidence="2">CBS 342.82</strain>
    </source>
</reference>